<feature type="transmembrane region" description="Helical" evidence="9">
    <location>
        <begin position="62"/>
        <end position="79"/>
    </location>
</feature>
<comment type="pathway">
    <text evidence="9">Protein modification; lipoprotein biosynthesis (signal peptide cleavage).</text>
</comment>
<dbReference type="PANTHER" id="PTHR33695">
    <property type="entry name" value="LIPOPROTEIN SIGNAL PEPTIDASE"/>
    <property type="match status" value="1"/>
</dbReference>
<evidence type="ECO:0000256" key="7">
    <source>
        <dbReference type="ARBA" id="ARBA00022989"/>
    </source>
</evidence>
<evidence type="ECO:0000256" key="10">
    <source>
        <dbReference type="RuleBase" id="RU000594"/>
    </source>
</evidence>
<keyword evidence="4 9" id="KW-0812">Transmembrane</keyword>
<dbReference type="Proteomes" id="UP000334340">
    <property type="component" value="Unassembled WGS sequence"/>
</dbReference>
<keyword evidence="6 9" id="KW-0378">Hydrolase</keyword>
<name>A0A564ZJQ5_9BACT</name>
<evidence type="ECO:0000256" key="8">
    <source>
        <dbReference type="ARBA" id="ARBA00023136"/>
    </source>
</evidence>
<evidence type="ECO:0000313" key="12">
    <source>
        <dbReference type="EMBL" id="VUZ85403.1"/>
    </source>
</evidence>
<comment type="similarity">
    <text evidence="1 9 11">Belongs to the peptidase A8 family.</text>
</comment>
<evidence type="ECO:0000256" key="2">
    <source>
        <dbReference type="ARBA" id="ARBA00022475"/>
    </source>
</evidence>
<sequence>MRFYVVALTVIVLDQVSKLWIQATIPLGYSIPLIPDFFAIVHVLNPGAAFGLLAAQAAGIRNPFFIGISLLAIGFILYYRHRRLDDHPLASFGLSLILGGAVGNMVDRLRIGMVVDFIDVHYYQYHWPAFNVADSGITVGVSLMMLTLILDERRGRHRGPAS</sequence>
<dbReference type="GO" id="GO:0004190">
    <property type="term" value="F:aspartic-type endopeptidase activity"/>
    <property type="evidence" value="ECO:0007669"/>
    <property type="project" value="UniProtKB-UniRule"/>
</dbReference>
<dbReference type="NCBIfam" id="TIGR00077">
    <property type="entry name" value="lspA"/>
    <property type="match status" value="1"/>
</dbReference>
<dbReference type="AlphaFoldDB" id="A0A564ZJQ5"/>
<comment type="caution">
    <text evidence="9">Lacks conserved residue(s) required for the propagation of feature annotation.</text>
</comment>
<keyword evidence="5 9" id="KW-0064">Aspartyl protease</keyword>
<evidence type="ECO:0000256" key="6">
    <source>
        <dbReference type="ARBA" id="ARBA00022801"/>
    </source>
</evidence>
<dbReference type="UniPathway" id="UPA00665"/>
<comment type="function">
    <text evidence="9 10">This protein specifically catalyzes the removal of signal peptides from prolipoproteins.</text>
</comment>
<dbReference type="PANTHER" id="PTHR33695:SF1">
    <property type="entry name" value="LIPOPROTEIN SIGNAL PEPTIDASE"/>
    <property type="match status" value="1"/>
</dbReference>
<accession>A0A564ZJQ5</accession>
<keyword evidence="13" id="KW-1185">Reference proteome</keyword>
<keyword evidence="3 9" id="KW-0645">Protease</keyword>
<dbReference type="EC" id="3.4.23.36" evidence="9"/>
<evidence type="ECO:0000256" key="5">
    <source>
        <dbReference type="ARBA" id="ARBA00022750"/>
    </source>
</evidence>
<keyword evidence="2 9" id="KW-1003">Cell membrane</keyword>
<proteinExistence type="inferred from homology"/>
<organism evidence="12 13">
    <name type="scientific">Candidatus Methylomirabilis lanthanidiphila</name>
    <dbReference type="NCBI Taxonomy" id="2211376"/>
    <lineage>
        <taxon>Bacteria</taxon>
        <taxon>Candidatus Methylomirabilota</taxon>
        <taxon>Candidatus Methylomirabilia</taxon>
        <taxon>Candidatus Methylomirabilales</taxon>
        <taxon>Candidatus Methylomirabilaceae</taxon>
        <taxon>Candidatus Methylomirabilis</taxon>
    </lineage>
</organism>
<keyword evidence="8 9" id="KW-0472">Membrane</keyword>
<keyword evidence="7 9" id="KW-1133">Transmembrane helix</keyword>
<evidence type="ECO:0000256" key="3">
    <source>
        <dbReference type="ARBA" id="ARBA00022670"/>
    </source>
</evidence>
<dbReference type="GO" id="GO:0006508">
    <property type="term" value="P:proteolysis"/>
    <property type="evidence" value="ECO:0007669"/>
    <property type="project" value="UniProtKB-KW"/>
</dbReference>
<evidence type="ECO:0000256" key="4">
    <source>
        <dbReference type="ARBA" id="ARBA00022692"/>
    </source>
</evidence>
<evidence type="ECO:0000256" key="11">
    <source>
        <dbReference type="RuleBase" id="RU004181"/>
    </source>
</evidence>
<reference evidence="12 13" key="1">
    <citation type="submission" date="2019-07" db="EMBL/GenBank/DDBJ databases">
        <authorList>
            <person name="Cremers G."/>
        </authorList>
    </citation>
    <scope>NUCLEOTIDE SEQUENCE [LARGE SCALE GENOMIC DNA]</scope>
</reference>
<dbReference type="InterPro" id="IPR001872">
    <property type="entry name" value="Peptidase_A8"/>
</dbReference>
<evidence type="ECO:0000313" key="13">
    <source>
        <dbReference type="Proteomes" id="UP000334340"/>
    </source>
</evidence>
<evidence type="ECO:0000256" key="9">
    <source>
        <dbReference type="HAMAP-Rule" id="MF_00161"/>
    </source>
</evidence>
<feature type="transmembrane region" description="Helical" evidence="9">
    <location>
        <begin position="129"/>
        <end position="150"/>
    </location>
</feature>
<protein>
    <recommendedName>
        <fullName evidence="9">Lipoprotein signal peptidase</fullName>
        <ecNumber evidence="9">3.4.23.36</ecNumber>
    </recommendedName>
    <alternativeName>
        <fullName evidence="9">Prolipoprotein signal peptidase</fullName>
    </alternativeName>
    <alternativeName>
        <fullName evidence="9">Signal peptidase II</fullName>
        <shortName evidence="9">SPase II</shortName>
    </alternativeName>
</protein>
<comment type="subcellular location">
    <subcellularLocation>
        <location evidence="9">Cell membrane</location>
        <topology evidence="9">Multi-pass membrane protein</topology>
    </subcellularLocation>
</comment>
<dbReference type="Pfam" id="PF01252">
    <property type="entry name" value="Peptidase_A8"/>
    <property type="match status" value="1"/>
</dbReference>
<feature type="active site" evidence="9">
    <location>
        <position position="116"/>
    </location>
</feature>
<dbReference type="EMBL" id="CABIKM010000026">
    <property type="protein sequence ID" value="VUZ85403.1"/>
    <property type="molecule type" value="Genomic_DNA"/>
</dbReference>
<dbReference type="HAMAP" id="MF_00161">
    <property type="entry name" value="LspA"/>
    <property type="match status" value="1"/>
</dbReference>
<evidence type="ECO:0000256" key="1">
    <source>
        <dbReference type="ARBA" id="ARBA00006139"/>
    </source>
</evidence>
<gene>
    <name evidence="9" type="primary">lspA</name>
    <name evidence="12" type="ORF">MELA_01787</name>
</gene>
<dbReference type="GO" id="GO:0005886">
    <property type="term" value="C:plasma membrane"/>
    <property type="evidence" value="ECO:0007669"/>
    <property type="project" value="UniProtKB-SubCell"/>
</dbReference>
<keyword evidence="12" id="KW-0449">Lipoprotein</keyword>
<dbReference type="PRINTS" id="PR00781">
    <property type="entry name" value="LIPOSIGPTASE"/>
</dbReference>
<dbReference type="PROSITE" id="PS00855">
    <property type="entry name" value="SPASE_II"/>
    <property type="match status" value="1"/>
</dbReference>
<comment type="catalytic activity">
    <reaction evidence="9 10">
        <text>Release of signal peptides from bacterial membrane prolipoproteins. Hydrolyzes -Xaa-Yaa-Zaa-|-(S,diacylglyceryl)Cys-, in which Xaa is hydrophobic (preferably Leu), and Yaa (Ala or Ser) and Zaa (Gly or Ala) have small, neutral side chains.</text>
        <dbReference type="EC" id="3.4.23.36"/>
    </reaction>
</comment>
<feature type="active site" evidence="9">
    <location>
        <position position="134"/>
    </location>
</feature>